<evidence type="ECO:0000259" key="1">
    <source>
        <dbReference type="Pfam" id="PF17906"/>
    </source>
</evidence>
<gene>
    <name evidence="2" type="ORF">TNIN_185721</name>
</gene>
<dbReference type="EMBL" id="BMAV01004274">
    <property type="protein sequence ID" value="GFY44520.1"/>
    <property type="molecule type" value="Genomic_DNA"/>
</dbReference>
<keyword evidence="3" id="KW-1185">Reference proteome</keyword>
<dbReference type="Proteomes" id="UP000886998">
    <property type="component" value="Unassembled WGS sequence"/>
</dbReference>
<comment type="caution">
    <text evidence="2">The sequence shown here is derived from an EMBL/GenBank/DDBJ whole genome shotgun (WGS) entry which is preliminary data.</text>
</comment>
<sequence length="71" mass="8473">MCGSFTFLLPFENKKTAEDHRLLREACGYHAPSISTSEYWFRLFKWGDFDTECQEQEEKLETFEKEELEAV</sequence>
<dbReference type="InterPro" id="IPR041426">
    <property type="entry name" value="Mos1_HTH"/>
</dbReference>
<evidence type="ECO:0000313" key="2">
    <source>
        <dbReference type="EMBL" id="GFY44520.1"/>
    </source>
</evidence>
<evidence type="ECO:0000313" key="3">
    <source>
        <dbReference type="Proteomes" id="UP000886998"/>
    </source>
</evidence>
<name>A0A8X7BUN2_9ARAC</name>
<organism evidence="2 3">
    <name type="scientific">Trichonephila inaurata madagascariensis</name>
    <dbReference type="NCBI Taxonomy" id="2747483"/>
    <lineage>
        <taxon>Eukaryota</taxon>
        <taxon>Metazoa</taxon>
        <taxon>Ecdysozoa</taxon>
        <taxon>Arthropoda</taxon>
        <taxon>Chelicerata</taxon>
        <taxon>Arachnida</taxon>
        <taxon>Araneae</taxon>
        <taxon>Araneomorphae</taxon>
        <taxon>Entelegynae</taxon>
        <taxon>Araneoidea</taxon>
        <taxon>Nephilidae</taxon>
        <taxon>Trichonephila</taxon>
        <taxon>Trichonephila inaurata</taxon>
    </lineage>
</organism>
<reference evidence="2" key="1">
    <citation type="submission" date="2020-08" db="EMBL/GenBank/DDBJ databases">
        <title>Multicomponent nature underlies the extraordinary mechanical properties of spider dragline silk.</title>
        <authorList>
            <person name="Kono N."/>
            <person name="Nakamura H."/>
            <person name="Mori M."/>
            <person name="Yoshida Y."/>
            <person name="Ohtoshi R."/>
            <person name="Malay A.D."/>
            <person name="Moran D.A.P."/>
            <person name="Tomita M."/>
            <person name="Numata K."/>
            <person name="Arakawa K."/>
        </authorList>
    </citation>
    <scope>NUCLEOTIDE SEQUENCE</scope>
</reference>
<dbReference type="Pfam" id="PF17906">
    <property type="entry name" value="HTH_48"/>
    <property type="match status" value="1"/>
</dbReference>
<dbReference type="Gene3D" id="1.10.10.1450">
    <property type="match status" value="1"/>
</dbReference>
<feature type="domain" description="Mos1 transposase HTH" evidence="1">
    <location>
        <begin position="13"/>
        <end position="48"/>
    </location>
</feature>
<protein>
    <recommendedName>
        <fullName evidence="1">Mos1 transposase HTH domain-containing protein</fullName>
    </recommendedName>
</protein>
<proteinExistence type="predicted"/>
<dbReference type="AlphaFoldDB" id="A0A8X7BUN2"/>
<accession>A0A8X7BUN2</accession>